<keyword evidence="1" id="KW-0805">Transcription regulation</keyword>
<evidence type="ECO:0000313" key="6">
    <source>
        <dbReference type="EMBL" id="MBD3930463.1"/>
    </source>
</evidence>
<dbReference type="InterPro" id="IPR001647">
    <property type="entry name" value="HTH_TetR"/>
</dbReference>
<evidence type="ECO:0000259" key="5">
    <source>
        <dbReference type="PROSITE" id="PS50977"/>
    </source>
</evidence>
<organism evidence="6 7">
    <name type="scientific">Streptomyces chumphonensis</name>
    <dbReference type="NCBI Taxonomy" id="1214925"/>
    <lineage>
        <taxon>Bacteria</taxon>
        <taxon>Bacillati</taxon>
        <taxon>Actinomycetota</taxon>
        <taxon>Actinomycetes</taxon>
        <taxon>Kitasatosporales</taxon>
        <taxon>Streptomycetaceae</taxon>
        <taxon>Streptomyces</taxon>
    </lineage>
</organism>
<dbReference type="RefSeq" id="WP_191208237.1">
    <property type="nucleotide sequence ID" value="NZ_BAABKL010000039.1"/>
</dbReference>
<accession>A0A927IA21</accession>
<dbReference type="GO" id="GO:0003677">
    <property type="term" value="F:DNA binding"/>
    <property type="evidence" value="ECO:0007669"/>
    <property type="project" value="UniProtKB-UniRule"/>
</dbReference>
<name>A0A927IA21_9ACTN</name>
<dbReference type="Proteomes" id="UP000632289">
    <property type="component" value="Unassembled WGS sequence"/>
</dbReference>
<dbReference type="Gene3D" id="1.10.357.10">
    <property type="entry name" value="Tetracycline Repressor, domain 2"/>
    <property type="match status" value="1"/>
</dbReference>
<evidence type="ECO:0000256" key="4">
    <source>
        <dbReference type="PROSITE-ProRule" id="PRU00335"/>
    </source>
</evidence>
<dbReference type="EMBL" id="JACXYU010000001">
    <property type="protein sequence ID" value="MBD3930463.1"/>
    <property type="molecule type" value="Genomic_DNA"/>
</dbReference>
<dbReference type="InterPro" id="IPR036271">
    <property type="entry name" value="Tet_transcr_reg_TetR-rel_C_sf"/>
</dbReference>
<dbReference type="InterPro" id="IPR004111">
    <property type="entry name" value="Repressor_TetR_C"/>
</dbReference>
<feature type="DNA-binding region" description="H-T-H motif" evidence="4">
    <location>
        <begin position="18"/>
        <end position="37"/>
    </location>
</feature>
<keyword evidence="3" id="KW-0804">Transcription</keyword>
<dbReference type="InterPro" id="IPR009057">
    <property type="entry name" value="Homeodomain-like_sf"/>
</dbReference>
<dbReference type="GO" id="GO:0045892">
    <property type="term" value="P:negative regulation of DNA-templated transcription"/>
    <property type="evidence" value="ECO:0007669"/>
    <property type="project" value="InterPro"/>
</dbReference>
<dbReference type="Pfam" id="PF02909">
    <property type="entry name" value="TetR_C_1"/>
    <property type="match status" value="1"/>
</dbReference>
<evidence type="ECO:0000256" key="2">
    <source>
        <dbReference type="ARBA" id="ARBA00023125"/>
    </source>
</evidence>
<proteinExistence type="predicted"/>
<dbReference type="Gene3D" id="1.10.10.60">
    <property type="entry name" value="Homeodomain-like"/>
    <property type="match status" value="1"/>
</dbReference>
<sequence>MVDAALELTREHGLDGWTIRQLATVLGTWPNTVAHHVGDREDVVAAVVQRVVATMPNPSPELGWQEWFRELLLSGRDVIGRYPGVARRLARDGATVPAALPIMDRGIGLLVSAGFGDRAPLAYGVLLNSAVLLIALDDDRRLVGPSAGEAATALMEMAAPAGAGTGWASLQPWLRASATDSGAVADALYRYTIESVLAGLQADLETMRPH</sequence>
<dbReference type="SUPFAM" id="SSF46689">
    <property type="entry name" value="Homeodomain-like"/>
    <property type="match status" value="1"/>
</dbReference>
<keyword evidence="2 4" id="KW-0238">DNA-binding</keyword>
<feature type="domain" description="HTH tetR-type" evidence="5">
    <location>
        <begin position="1"/>
        <end position="55"/>
    </location>
</feature>
<evidence type="ECO:0000256" key="3">
    <source>
        <dbReference type="ARBA" id="ARBA00023163"/>
    </source>
</evidence>
<dbReference type="SUPFAM" id="SSF48498">
    <property type="entry name" value="Tetracyclin repressor-like, C-terminal domain"/>
    <property type="match status" value="1"/>
</dbReference>
<evidence type="ECO:0000313" key="7">
    <source>
        <dbReference type="Proteomes" id="UP000632289"/>
    </source>
</evidence>
<gene>
    <name evidence="6" type="ORF">IF129_02580</name>
</gene>
<dbReference type="PROSITE" id="PS50977">
    <property type="entry name" value="HTH_TETR_2"/>
    <property type="match status" value="1"/>
</dbReference>
<dbReference type="AlphaFoldDB" id="A0A927IA21"/>
<reference evidence="6" key="1">
    <citation type="submission" date="2020-09" db="EMBL/GenBank/DDBJ databases">
        <title>Secondary metabolite and genome analysis of marine Streptomyces chumphonensis KK1-2T.</title>
        <authorList>
            <person name="Phongsopitanun W."/>
            <person name="Kanchanasin P."/>
            <person name="Pittayakhajonwut P."/>
            <person name="Suwanborirux K."/>
            <person name="Tanasupawat S."/>
        </authorList>
    </citation>
    <scope>NUCLEOTIDE SEQUENCE</scope>
    <source>
        <strain evidence="6">KK1-2</strain>
    </source>
</reference>
<keyword evidence="7" id="KW-1185">Reference proteome</keyword>
<evidence type="ECO:0000256" key="1">
    <source>
        <dbReference type="ARBA" id="ARBA00023015"/>
    </source>
</evidence>
<comment type="caution">
    <text evidence="6">The sequence shown here is derived from an EMBL/GenBank/DDBJ whole genome shotgun (WGS) entry which is preliminary data.</text>
</comment>
<protein>
    <submittedName>
        <fullName evidence="6">TetR/AcrR family transcriptional regulator C-terminal domain-containing protein</fullName>
    </submittedName>
</protein>